<gene>
    <name evidence="1" type="ORF">AYI68_g6671</name>
</gene>
<name>A0A1R0GQT7_9FUNG</name>
<dbReference type="EMBL" id="LSSL01004703">
    <property type="protein sequence ID" value="OLY79261.1"/>
    <property type="molecule type" value="Genomic_DNA"/>
</dbReference>
<organism evidence="1 2">
    <name type="scientific">Smittium mucronatum</name>
    <dbReference type="NCBI Taxonomy" id="133383"/>
    <lineage>
        <taxon>Eukaryota</taxon>
        <taxon>Fungi</taxon>
        <taxon>Fungi incertae sedis</taxon>
        <taxon>Zoopagomycota</taxon>
        <taxon>Kickxellomycotina</taxon>
        <taxon>Harpellomycetes</taxon>
        <taxon>Harpellales</taxon>
        <taxon>Legeriomycetaceae</taxon>
        <taxon>Smittium</taxon>
    </lineage>
</organism>
<evidence type="ECO:0000313" key="2">
    <source>
        <dbReference type="Proteomes" id="UP000187455"/>
    </source>
</evidence>
<dbReference type="Proteomes" id="UP000187455">
    <property type="component" value="Unassembled WGS sequence"/>
</dbReference>
<reference evidence="1 2" key="1">
    <citation type="journal article" date="2016" name="Mol. Biol. Evol.">
        <title>Genome-Wide Survey of Gut Fungi (Harpellales) Reveals the First Horizontally Transferred Ubiquitin Gene from a Mosquito Host.</title>
        <authorList>
            <person name="Wang Y."/>
            <person name="White M.M."/>
            <person name="Kvist S."/>
            <person name="Moncalvo J.M."/>
        </authorList>
    </citation>
    <scope>NUCLEOTIDE SEQUENCE [LARGE SCALE GENOMIC DNA]</scope>
    <source>
        <strain evidence="1 2">ALG-7-W6</strain>
    </source>
</reference>
<accession>A0A1R0GQT7</accession>
<keyword evidence="2" id="KW-1185">Reference proteome</keyword>
<sequence>MMDDINELRNIASDKITKNKEYEKNRYDQKVKEYKFVEGNRVLRAIEQQNSKFDPIWEGPFKILRAIGKGAYLICDYSGNQDSVNGDRLKHYNESGVMIPEISNSGLRPTLKRFREAKRFERDYRI</sequence>
<evidence type="ECO:0000313" key="1">
    <source>
        <dbReference type="EMBL" id="OLY79261.1"/>
    </source>
</evidence>
<dbReference type="OrthoDB" id="1744372at2759"/>
<protein>
    <submittedName>
        <fullName evidence="1">Uncharacterized protein</fullName>
    </submittedName>
</protein>
<dbReference type="AlphaFoldDB" id="A0A1R0GQT7"/>
<proteinExistence type="predicted"/>
<comment type="caution">
    <text evidence="1">The sequence shown here is derived from an EMBL/GenBank/DDBJ whole genome shotgun (WGS) entry which is preliminary data.</text>
</comment>